<reference evidence="5" key="1">
    <citation type="submission" date="2025-08" db="UniProtKB">
        <authorList>
            <consortium name="Ensembl"/>
        </authorList>
    </citation>
    <scope>IDENTIFICATION</scope>
</reference>
<dbReference type="GO" id="GO:0006508">
    <property type="term" value="P:proteolysis"/>
    <property type="evidence" value="ECO:0007669"/>
    <property type="project" value="UniProtKB-KW"/>
</dbReference>
<dbReference type="Proteomes" id="UP000472273">
    <property type="component" value="Unplaced"/>
</dbReference>
<sequence>MNMYGDLVMDTVPEKVHFFNSFFYNKLRTKGYEGVKRWTKNVSCWVGGVCHSCNCPSYV</sequence>
<keyword evidence="3" id="KW-0378">Hydrolase</keyword>
<dbReference type="InterPro" id="IPR038765">
    <property type="entry name" value="Papain-like_cys_pep_sf"/>
</dbReference>
<proteinExistence type="inferred from homology"/>
<evidence type="ECO:0000259" key="4">
    <source>
        <dbReference type="PROSITE" id="PS50600"/>
    </source>
</evidence>
<keyword evidence="6" id="KW-1185">Reference proteome</keyword>
<dbReference type="Gene3D" id="3.40.395.10">
    <property type="entry name" value="Adenoviral Proteinase, Chain A"/>
    <property type="match status" value="1"/>
</dbReference>
<evidence type="ECO:0000313" key="5">
    <source>
        <dbReference type="Ensembl" id="ENSPTXP00000024448.1"/>
    </source>
</evidence>
<evidence type="ECO:0000313" key="6">
    <source>
        <dbReference type="Proteomes" id="UP000472273"/>
    </source>
</evidence>
<dbReference type="SUPFAM" id="SSF54001">
    <property type="entry name" value="Cysteine proteinases"/>
    <property type="match status" value="1"/>
</dbReference>
<dbReference type="Pfam" id="PF02902">
    <property type="entry name" value="Peptidase_C48"/>
    <property type="match status" value="1"/>
</dbReference>
<dbReference type="PROSITE" id="PS50600">
    <property type="entry name" value="ULP_PROTEASE"/>
    <property type="match status" value="1"/>
</dbReference>
<reference evidence="5" key="2">
    <citation type="submission" date="2025-09" db="UniProtKB">
        <authorList>
            <consortium name="Ensembl"/>
        </authorList>
    </citation>
    <scope>IDENTIFICATION</scope>
</reference>
<evidence type="ECO:0000256" key="1">
    <source>
        <dbReference type="ARBA" id="ARBA00005234"/>
    </source>
</evidence>
<accession>A0A670ZNR9</accession>
<keyword evidence="2" id="KW-0645">Protease</keyword>
<feature type="domain" description="Ubiquitin-like protease family profile" evidence="4">
    <location>
        <begin position="1"/>
        <end position="59"/>
    </location>
</feature>
<evidence type="ECO:0000256" key="3">
    <source>
        <dbReference type="ARBA" id="ARBA00022801"/>
    </source>
</evidence>
<dbReference type="GO" id="GO:0008234">
    <property type="term" value="F:cysteine-type peptidase activity"/>
    <property type="evidence" value="ECO:0007669"/>
    <property type="project" value="InterPro"/>
</dbReference>
<dbReference type="GeneTree" id="ENSGT00940000156309"/>
<dbReference type="InterPro" id="IPR003653">
    <property type="entry name" value="Peptidase_C48_C"/>
</dbReference>
<evidence type="ECO:0000256" key="2">
    <source>
        <dbReference type="ARBA" id="ARBA00022670"/>
    </source>
</evidence>
<dbReference type="Ensembl" id="ENSPTXT00000025205.1">
    <property type="protein sequence ID" value="ENSPTXP00000024448.1"/>
    <property type="gene ID" value="ENSPTXG00000017014.1"/>
</dbReference>
<name>A0A670ZNR9_PSETE</name>
<dbReference type="OMA" id="LEVHWSA"/>
<dbReference type="AlphaFoldDB" id="A0A670ZNR9"/>
<organism evidence="5 6">
    <name type="scientific">Pseudonaja textilis</name>
    <name type="common">Eastern brown snake</name>
    <dbReference type="NCBI Taxonomy" id="8673"/>
    <lineage>
        <taxon>Eukaryota</taxon>
        <taxon>Metazoa</taxon>
        <taxon>Chordata</taxon>
        <taxon>Craniata</taxon>
        <taxon>Vertebrata</taxon>
        <taxon>Euteleostomi</taxon>
        <taxon>Lepidosauria</taxon>
        <taxon>Squamata</taxon>
        <taxon>Bifurcata</taxon>
        <taxon>Unidentata</taxon>
        <taxon>Episquamata</taxon>
        <taxon>Toxicofera</taxon>
        <taxon>Serpentes</taxon>
        <taxon>Colubroidea</taxon>
        <taxon>Elapidae</taxon>
        <taxon>Hydrophiinae</taxon>
        <taxon>Pseudonaja</taxon>
    </lineage>
</organism>
<protein>
    <recommendedName>
        <fullName evidence="4">Ubiquitin-like protease family profile domain-containing protein</fullName>
    </recommendedName>
</protein>
<comment type="similarity">
    <text evidence="1">Belongs to the peptidase C48 family.</text>
</comment>